<dbReference type="InterPro" id="IPR003594">
    <property type="entry name" value="HATPase_dom"/>
</dbReference>
<gene>
    <name evidence="12" type="ORF">ACFPXP_05395</name>
</gene>
<evidence type="ECO:0000256" key="1">
    <source>
        <dbReference type="ARBA" id="ARBA00000085"/>
    </source>
</evidence>
<dbReference type="SMART" id="SM00387">
    <property type="entry name" value="HATPase_c"/>
    <property type="match status" value="1"/>
</dbReference>
<sequence length="335" mass="38867">MNTIRRWYWTVLGIQLVLSILCVALLLRWCAAAGFHPLMRWELWLLLCSLAVLFAVFLETSRRVRQSMRDDIEQLSQLTRYPEGMPASEEDEWKWSVNQIRKLWEQLQHSSDLKEQILADAVHEMRTPLTVMKSRIEGILEETIPLQPEQLLPLHDEVTRMSRLIYDLRQLSLAESGQLKLNYSWFPVADLVHKVMERFAADIEEKGICVLLDMQQVKIYGDLERLEQVFMNLIGNAVFYTPDNGEVVVKAKVDQYKLQVHIRNTGDGISLEHLPYIFERFYRADASRQRGSGGMGLGLAIAKHYVEAHDGWISVDSDLGNYTEFRFHMPLFPSS</sequence>
<evidence type="ECO:0000256" key="6">
    <source>
        <dbReference type="ARBA" id="ARBA00022741"/>
    </source>
</evidence>
<dbReference type="InterPro" id="IPR036890">
    <property type="entry name" value="HATPase_C_sf"/>
</dbReference>
<dbReference type="SMART" id="SM00388">
    <property type="entry name" value="HisKA"/>
    <property type="match status" value="1"/>
</dbReference>
<evidence type="ECO:0000256" key="10">
    <source>
        <dbReference type="SAM" id="Phobius"/>
    </source>
</evidence>
<dbReference type="InterPro" id="IPR005467">
    <property type="entry name" value="His_kinase_dom"/>
</dbReference>
<feature type="domain" description="Histidine kinase" evidence="11">
    <location>
        <begin position="120"/>
        <end position="333"/>
    </location>
</feature>
<evidence type="ECO:0000256" key="7">
    <source>
        <dbReference type="ARBA" id="ARBA00022777"/>
    </source>
</evidence>
<evidence type="ECO:0000256" key="9">
    <source>
        <dbReference type="ARBA" id="ARBA00023012"/>
    </source>
</evidence>
<keyword evidence="4" id="KW-0597">Phosphoprotein</keyword>
<keyword evidence="10" id="KW-0472">Membrane</keyword>
<comment type="subcellular location">
    <subcellularLocation>
        <location evidence="2">Membrane</location>
    </subcellularLocation>
</comment>
<dbReference type="InterPro" id="IPR050351">
    <property type="entry name" value="BphY/WalK/GraS-like"/>
</dbReference>
<evidence type="ECO:0000256" key="3">
    <source>
        <dbReference type="ARBA" id="ARBA00012438"/>
    </source>
</evidence>
<dbReference type="InterPro" id="IPR003661">
    <property type="entry name" value="HisK_dim/P_dom"/>
</dbReference>
<dbReference type="SUPFAM" id="SSF55874">
    <property type="entry name" value="ATPase domain of HSP90 chaperone/DNA topoisomerase II/histidine kinase"/>
    <property type="match status" value="1"/>
</dbReference>
<reference evidence="13" key="1">
    <citation type="journal article" date="2019" name="Int. J. Syst. Evol. Microbiol.">
        <title>The Global Catalogue of Microorganisms (GCM) 10K type strain sequencing project: providing services to taxonomists for standard genome sequencing and annotation.</title>
        <authorList>
            <consortium name="The Broad Institute Genomics Platform"/>
            <consortium name="The Broad Institute Genome Sequencing Center for Infectious Disease"/>
            <person name="Wu L."/>
            <person name="Ma J."/>
        </authorList>
    </citation>
    <scope>NUCLEOTIDE SEQUENCE [LARGE SCALE GENOMIC DNA]</scope>
    <source>
        <strain evidence="13">CCM 8749</strain>
    </source>
</reference>
<dbReference type="PANTHER" id="PTHR45453:SF1">
    <property type="entry name" value="PHOSPHATE REGULON SENSOR PROTEIN PHOR"/>
    <property type="match status" value="1"/>
</dbReference>
<dbReference type="RefSeq" id="WP_379893113.1">
    <property type="nucleotide sequence ID" value="NZ_CBCSCT010000013.1"/>
</dbReference>
<evidence type="ECO:0000256" key="2">
    <source>
        <dbReference type="ARBA" id="ARBA00004370"/>
    </source>
</evidence>
<dbReference type="PROSITE" id="PS50109">
    <property type="entry name" value="HIS_KIN"/>
    <property type="match status" value="1"/>
</dbReference>
<evidence type="ECO:0000313" key="13">
    <source>
        <dbReference type="Proteomes" id="UP001596250"/>
    </source>
</evidence>
<keyword evidence="8" id="KW-0067">ATP-binding</keyword>
<dbReference type="InterPro" id="IPR004358">
    <property type="entry name" value="Sig_transdc_His_kin-like_C"/>
</dbReference>
<keyword evidence="13" id="KW-1185">Reference proteome</keyword>
<dbReference type="Gene3D" id="3.30.565.10">
    <property type="entry name" value="Histidine kinase-like ATPase, C-terminal domain"/>
    <property type="match status" value="1"/>
</dbReference>
<dbReference type="GO" id="GO:0016301">
    <property type="term" value="F:kinase activity"/>
    <property type="evidence" value="ECO:0007669"/>
    <property type="project" value="UniProtKB-KW"/>
</dbReference>
<keyword evidence="5" id="KW-0808">Transferase</keyword>
<dbReference type="Gene3D" id="1.10.287.130">
    <property type="match status" value="1"/>
</dbReference>
<evidence type="ECO:0000313" key="12">
    <source>
        <dbReference type="EMBL" id="MFC5985864.1"/>
    </source>
</evidence>
<feature type="transmembrane region" description="Helical" evidence="10">
    <location>
        <begin position="41"/>
        <end position="58"/>
    </location>
</feature>
<keyword evidence="7 12" id="KW-0418">Kinase</keyword>
<dbReference type="SUPFAM" id="SSF47384">
    <property type="entry name" value="Homodimeric domain of signal transducing histidine kinase"/>
    <property type="match status" value="1"/>
</dbReference>
<dbReference type="Proteomes" id="UP001596250">
    <property type="component" value="Unassembled WGS sequence"/>
</dbReference>
<evidence type="ECO:0000259" key="11">
    <source>
        <dbReference type="PROSITE" id="PS50109"/>
    </source>
</evidence>
<proteinExistence type="predicted"/>
<dbReference type="InterPro" id="IPR036097">
    <property type="entry name" value="HisK_dim/P_sf"/>
</dbReference>
<dbReference type="Pfam" id="PF02518">
    <property type="entry name" value="HATPase_c"/>
    <property type="match status" value="1"/>
</dbReference>
<dbReference type="EC" id="2.7.13.3" evidence="3"/>
<keyword evidence="10" id="KW-0812">Transmembrane</keyword>
<comment type="catalytic activity">
    <reaction evidence="1">
        <text>ATP + protein L-histidine = ADP + protein N-phospho-L-histidine.</text>
        <dbReference type="EC" id="2.7.13.3"/>
    </reaction>
</comment>
<protein>
    <recommendedName>
        <fullName evidence="3">histidine kinase</fullName>
        <ecNumber evidence="3">2.7.13.3</ecNumber>
    </recommendedName>
</protein>
<keyword evidence="9" id="KW-0902">Two-component regulatory system</keyword>
<dbReference type="EMBL" id="JBHSQV010000032">
    <property type="protein sequence ID" value="MFC5985864.1"/>
    <property type="molecule type" value="Genomic_DNA"/>
</dbReference>
<dbReference type="Pfam" id="PF00512">
    <property type="entry name" value="HisKA"/>
    <property type="match status" value="1"/>
</dbReference>
<dbReference type="PRINTS" id="PR00344">
    <property type="entry name" value="BCTRLSENSOR"/>
</dbReference>
<evidence type="ECO:0000256" key="4">
    <source>
        <dbReference type="ARBA" id="ARBA00022553"/>
    </source>
</evidence>
<dbReference type="CDD" id="cd00075">
    <property type="entry name" value="HATPase"/>
    <property type="match status" value="1"/>
</dbReference>
<name>A0ABW1ILA3_9BACL</name>
<evidence type="ECO:0000256" key="8">
    <source>
        <dbReference type="ARBA" id="ARBA00022840"/>
    </source>
</evidence>
<feature type="transmembrane region" description="Helical" evidence="10">
    <location>
        <begin position="7"/>
        <end position="29"/>
    </location>
</feature>
<comment type="caution">
    <text evidence="12">The sequence shown here is derived from an EMBL/GenBank/DDBJ whole genome shotgun (WGS) entry which is preliminary data.</text>
</comment>
<organism evidence="12 13">
    <name type="scientific">Marinicrinis lubricantis</name>
    <dbReference type="NCBI Taxonomy" id="2086470"/>
    <lineage>
        <taxon>Bacteria</taxon>
        <taxon>Bacillati</taxon>
        <taxon>Bacillota</taxon>
        <taxon>Bacilli</taxon>
        <taxon>Bacillales</taxon>
        <taxon>Paenibacillaceae</taxon>
    </lineage>
</organism>
<dbReference type="PANTHER" id="PTHR45453">
    <property type="entry name" value="PHOSPHATE REGULON SENSOR PROTEIN PHOR"/>
    <property type="match status" value="1"/>
</dbReference>
<evidence type="ECO:0000256" key="5">
    <source>
        <dbReference type="ARBA" id="ARBA00022679"/>
    </source>
</evidence>
<dbReference type="CDD" id="cd00082">
    <property type="entry name" value="HisKA"/>
    <property type="match status" value="1"/>
</dbReference>
<keyword evidence="10" id="KW-1133">Transmembrane helix</keyword>
<accession>A0ABW1ILA3</accession>
<keyword evidence="6" id="KW-0547">Nucleotide-binding</keyword>